<dbReference type="AlphaFoldDB" id="A0A6L2MZA7"/>
<dbReference type="GO" id="GO:0030247">
    <property type="term" value="F:polysaccharide binding"/>
    <property type="evidence" value="ECO:0007669"/>
    <property type="project" value="InterPro"/>
</dbReference>
<dbReference type="Pfam" id="PF13947">
    <property type="entry name" value="GUB_WAK_bind"/>
    <property type="match status" value="1"/>
</dbReference>
<feature type="chain" id="PRO_5027043592" evidence="3">
    <location>
        <begin position="22"/>
        <end position="166"/>
    </location>
</feature>
<evidence type="ECO:0000259" key="4">
    <source>
        <dbReference type="Pfam" id="PF13947"/>
    </source>
</evidence>
<comment type="caution">
    <text evidence="5">The sequence shown here is derived from an EMBL/GenBank/DDBJ whole genome shotgun (WGS) entry which is preliminary data.</text>
</comment>
<protein>
    <submittedName>
        <fullName evidence="5">Wall-associated kinase family protein</fullName>
    </submittedName>
</protein>
<dbReference type="GO" id="GO:0016020">
    <property type="term" value="C:membrane"/>
    <property type="evidence" value="ECO:0007669"/>
    <property type="project" value="UniProtKB-SubCell"/>
</dbReference>
<feature type="domain" description="Wall-associated receptor kinase galacturonan-binding" evidence="4">
    <location>
        <begin position="30"/>
        <end position="86"/>
    </location>
</feature>
<organism evidence="5">
    <name type="scientific">Tanacetum cinerariifolium</name>
    <name type="common">Dalmatian daisy</name>
    <name type="synonym">Chrysanthemum cinerariifolium</name>
    <dbReference type="NCBI Taxonomy" id="118510"/>
    <lineage>
        <taxon>Eukaryota</taxon>
        <taxon>Viridiplantae</taxon>
        <taxon>Streptophyta</taxon>
        <taxon>Embryophyta</taxon>
        <taxon>Tracheophyta</taxon>
        <taxon>Spermatophyta</taxon>
        <taxon>Magnoliopsida</taxon>
        <taxon>eudicotyledons</taxon>
        <taxon>Gunneridae</taxon>
        <taxon>Pentapetalae</taxon>
        <taxon>asterids</taxon>
        <taxon>campanulids</taxon>
        <taxon>Asterales</taxon>
        <taxon>Asteraceae</taxon>
        <taxon>Asteroideae</taxon>
        <taxon>Anthemideae</taxon>
        <taxon>Anthemidinae</taxon>
        <taxon>Tanacetum</taxon>
    </lineage>
</organism>
<dbReference type="EMBL" id="BKCJ010007510">
    <property type="protein sequence ID" value="GEU77614.1"/>
    <property type="molecule type" value="Genomic_DNA"/>
</dbReference>
<keyword evidence="5" id="KW-0808">Transferase</keyword>
<proteinExistence type="predicted"/>
<keyword evidence="5" id="KW-0418">Kinase</keyword>
<sequence>MKSFQAYHILIFLSLIVTSVASPRYAKRGCKDKCGNVRIPYPFGIGAKCSINKWYIVDCTSSTPYLPAVNHLEVLGIDLENQTVTLNMPRVSECSQTKSVDLARSPFLFSKSQNKFVYEGCGNAVMMGDHGKTSVVNLISTRSALCDDAGESAHHLFVECQITADL</sequence>
<comment type="subcellular location">
    <subcellularLocation>
        <location evidence="1">Membrane</location>
        <topology evidence="1">Single-pass membrane protein</topology>
    </subcellularLocation>
</comment>
<feature type="signal peptide" evidence="3">
    <location>
        <begin position="1"/>
        <end position="21"/>
    </location>
</feature>
<keyword evidence="2 3" id="KW-0732">Signal</keyword>
<gene>
    <name evidence="5" type="ORF">Tci_049592</name>
</gene>
<evidence type="ECO:0000313" key="5">
    <source>
        <dbReference type="EMBL" id="GEU77614.1"/>
    </source>
</evidence>
<evidence type="ECO:0000256" key="3">
    <source>
        <dbReference type="SAM" id="SignalP"/>
    </source>
</evidence>
<evidence type="ECO:0000256" key="2">
    <source>
        <dbReference type="ARBA" id="ARBA00022729"/>
    </source>
</evidence>
<accession>A0A6L2MZA7</accession>
<dbReference type="GO" id="GO:0016301">
    <property type="term" value="F:kinase activity"/>
    <property type="evidence" value="ECO:0007669"/>
    <property type="project" value="UniProtKB-KW"/>
</dbReference>
<reference evidence="5" key="1">
    <citation type="journal article" date="2019" name="Sci. Rep.">
        <title>Draft genome of Tanacetum cinerariifolium, the natural source of mosquito coil.</title>
        <authorList>
            <person name="Yamashiro T."/>
            <person name="Shiraishi A."/>
            <person name="Satake H."/>
            <person name="Nakayama K."/>
        </authorList>
    </citation>
    <scope>NUCLEOTIDE SEQUENCE</scope>
</reference>
<dbReference type="InterPro" id="IPR025287">
    <property type="entry name" value="WAK_GUB"/>
</dbReference>
<evidence type="ECO:0000256" key="1">
    <source>
        <dbReference type="ARBA" id="ARBA00004167"/>
    </source>
</evidence>
<dbReference type="PANTHER" id="PTHR33491">
    <property type="entry name" value="OSJNBA0016N04.9 PROTEIN"/>
    <property type="match status" value="1"/>
</dbReference>
<name>A0A6L2MZA7_TANCI</name>